<evidence type="ECO:0000256" key="1">
    <source>
        <dbReference type="SAM" id="Phobius"/>
    </source>
</evidence>
<keyword evidence="3" id="KW-1185">Reference proteome</keyword>
<dbReference type="OrthoDB" id="6380108at2759"/>
<evidence type="ECO:0000313" key="3">
    <source>
        <dbReference type="Proteomes" id="UP000504615"/>
    </source>
</evidence>
<organism evidence="3 4">
    <name type="scientific">Pogonomyrmex barbatus</name>
    <name type="common">red harvester ant</name>
    <dbReference type="NCBI Taxonomy" id="144034"/>
    <lineage>
        <taxon>Eukaryota</taxon>
        <taxon>Metazoa</taxon>
        <taxon>Ecdysozoa</taxon>
        <taxon>Arthropoda</taxon>
        <taxon>Hexapoda</taxon>
        <taxon>Insecta</taxon>
        <taxon>Pterygota</taxon>
        <taxon>Neoptera</taxon>
        <taxon>Endopterygota</taxon>
        <taxon>Hymenoptera</taxon>
        <taxon>Apocrita</taxon>
        <taxon>Aculeata</taxon>
        <taxon>Formicoidea</taxon>
        <taxon>Formicidae</taxon>
        <taxon>Myrmicinae</taxon>
        <taxon>Pogonomyrmex</taxon>
    </lineage>
</organism>
<feature type="chain" id="PRO_5044636437" evidence="2">
    <location>
        <begin position="26"/>
        <end position="308"/>
    </location>
</feature>
<evidence type="ECO:0000256" key="2">
    <source>
        <dbReference type="SAM" id="SignalP"/>
    </source>
</evidence>
<feature type="signal peptide" evidence="2">
    <location>
        <begin position="1"/>
        <end position="25"/>
    </location>
</feature>
<dbReference type="Proteomes" id="UP000504615">
    <property type="component" value="Unplaced"/>
</dbReference>
<feature type="transmembrane region" description="Helical" evidence="1">
    <location>
        <begin position="238"/>
        <end position="259"/>
    </location>
</feature>
<keyword evidence="2" id="KW-0732">Signal</keyword>
<dbReference type="AlphaFoldDB" id="A0A6I9VUI0"/>
<name>A0A6I9VUI0_9HYME</name>
<dbReference type="RefSeq" id="XP_025072996.1">
    <property type="nucleotide sequence ID" value="XM_025217211.1"/>
</dbReference>
<dbReference type="GeneID" id="105422645"/>
<dbReference type="KEGG" id="pbar:105422645"/>
<evidence type="ECO:0000313" key="5">
    <source>
        <dbReference type="RefSeq" id="XP_025072996.1"/>
    </source>
</evidence>
<keyword evidence="1" id="KW-1133">Transmembrane helix</keyword>
<protein>
    <submittedName>
        <fullName evidence="4 5">Uncharacterized protein LOC105422645</fullName>
    </submittedName>
</protein>
<sequence length="308" mass="34221">MNLSRPSSKSLRLAALIMSLIIVNARSCGAETSGEYLQKAMIELQELNVPSNSLTMNDRFSANLNYHTGYQNDYIQDNRYRKIGTNDVHQDAQKPVAAVPVEHVNMAHSAANNIAEYYAVRDPTATASYPKVRQPEPLAFTRAELAALYKKALEKGSAISVASLTQALNAAGGNGNGNAPSQTGHLPLPIKPMYNYYFFPLKSFASELQRDHQEAAIVPIYAATETATSTQKQLMNPLFVAIGTFISMALLFMMGVLFLPKLPQFEFFNERERARIADNDDFLRLTTLVMNAIDGRNRWRNFSTVEST</sequence>
<keyword evidence="1" id="KW-0472">Membrane</keyword>
<reference evidence="4 5" key="1">
    <citation type="submission" date="2025-04" db="UniProtKB">
        <authorList>
            <consortium name="RefSeq"/>
        </authorList>
    </citation>
    <scope>IDENTIFICATION</scope>
</reference>
<evidence type="ECO:0000313" key="4">
    <source>
        <dbReference type="RefSeq" id="XP_011630411.1"/>
    </source>
</evidence>
<keyword evidence="1" id="KW-0812">Transmembrane</keyword>
<gene>
    <name evidence="4 5" type="primary">LOC105422645</name>
</gene>
<proteinExistence type="predicted"/>
<dbReference type="RefSeq" id="XP_011630411.1">
    <property type="nucleotide sequence ID" value="XM_011632109.1"/>
</dbReference>
<accession>A0A6I9VUI0</accession>